<evidence type="ECO:0008006" key="4">
    <source>
        <dbReference type="Google" id="ProtNLM"/>
    </source>
</evidence>
<feature type="transmembrane region" description="Helical" evidence="1">
    <location>
        <begin position="118"/>
        <end position="136"/>
    </location>
</feature>
<organism evidence="2 3">
    <name type="scientific">Phytopseudomonas punonensis</name>
    <dbReference type="NCBI Taxonomy" id="1220495"/>
    <lineage>
        <taxon>Bacteria</taxon>
        <taxon>Pseudomonadati</taxon>
        <taxon>Pseudomonadota</taxon>
        <taxon>Gammaproteobacteria</taxon>
        <taxon>Pseudomonadales</taxon>
        <taxon>Pseudomonadaceae</taxon>
        <taxon>Phytopseudomonas</taxon>
    </lineage>
</organism>
<keyword evidence="1" id="KW-0472">Membrane</keyword>
<keyword evidence="1" id="KW-1133">Transmembrane helix</keyword>
<dbReference type="Proteomes" id="UP000184305">
    <property type="component" value="Unassembled WGS sequence"/>
</dbReference>
<evidence type="ECO:0000313" key="2">
    <source>
        <dbReference type="EMBL" id="SHM27630.1"/>
    </source>
</evidence>
<name>A0A1M7HGQ4_9GAMM</name>
<feature type="transmembrane region" description="Helical" evidence="1">
    <location>
        <begin position="94"/>
        <end position="112"/>
    </location>
</feature>
<sequence length="267" mass="29768">MHRQSGWRLSLRQAIIGARPPTRIDMTDTTQAPATPHKPRPLIDLLISIVIPSLILMKLSGEARLGPDGALVLALAFPLGWGAFELIKYRKFNFVALLGLVSVILTGGIGLLHLDNRWLAIKEAAIPGLIGIAVLVSTRTRYPLIRTLLFNKTVLNVDKIHDRLEQGGHTPRFEARLMRATYLLSGTFFFSSAMNYVLAKWIVNSPAGSEAFNDELGRMTLLSYPMIAIPSMIMLMAIFYYLWRTIHDLTGLKLEEIMANSETDKNA</sequence>
<keyword evidence="1" id="KW-0812">Transmembrane</keyword>
<evidence type="ECO:0000256" key="1">
    <source>
        <dbReference type="SAM" id="Phobius"/>
    </source>
</evidence>
<proteinExistence type="predicted"/>
<keyword evidence="3" id="KW-1185">Reference proteome</keyword>
<dbReference type="NCBIfam" id="NF041646">
    <property type="entry name" value="VC0807_fam"/>
    <property type="match status" value="1"/>
</dbReference>
<accession>A0A1M7HGQ4</accession>
<feature type="transmembrane region" description="Helical" evidence="1">
    <location>
        <begin position="222"/>
        <end position="243"/>
    </location>
</feature>
<feature type="transmembrane region" description="Helical" evidence="1">
    <location>
        <begin position="182"/>
        <end position="202"/>
    </location>
</feature>
<dbReference type="AlphaFoldDB" id="A0A1M7HGQ4"/>
<dbReference type="InterPro" id="IPR016870">
    <property type="entry name" value="UCP028137"/>
</dbReference>
<dbReference type="PIRSF" id="PIRSF028137">
    <property type="entry name" value="UCP028137"/>
    <property type="match status" value="1"/>
</dbReference>
<reference evidence="3" key="1">
    <citation type="submission" date="2016-11" db="EMBL/GenBank/DDBJ databases">
        <authorList>
            <person name="Varghese N."/>
            <person name="Submissions S."/>
        </authorList>
    </citation>
    <scope>NUCLEOTIDE SEQUENCE [LARGE SCALE GENOMIC DNA]</scope>
    <source>
        <strain evidence="3">CECT 8089</strain>
    </source>
</reference>
<protein>
    <recommendedName>
        <fullName evidence="4">MFS transporter</fullName>
    </recommendedName>
</protein>
<dbReference type="EMBL" id="FRBQ01000004">
    <property type="protein sequence ID" value="SHM27630.1"/>
    <property type="molecule type" value="Genomic_DNA"/>
</dbReference>
<gene>
    <name evidence="2" type="ORF">SAMN05216288_3323</name>
</gene>
<dbReference type="STRING" id="1220495.SAMN05216288_3323"/>
<evidence type="ECO:0000313" key="3">
    <source>
        <dbReference type="Proteomes" id="UP000184305"/>
    </source>
</evidence>